<name>A0ABU0S8N5_9HYPH</name>
<evidence type="ECO:0000313" key="2">
    <source>
        <dbReference type="Proteomes" id="UP001237780"/>
    </source>
</evidence>
<comment type="caution">
    <text evidence="1">The sequence shown here is derived from an EMBL/GenBank/DDBJ whole genome shotgun (WGS) entry which is preliminary data.</text>
</comment>
<dbReference type="Proteomes" id="UP001237780">
    <property type="component" value="Unassembled WGS sequence"/>
</dbReference>
<dbReference type="EMBL" id="JAUSZT010000003">
    <property type="protein sequence ID" value="MDQ0997111.1"/>
    <property type="molecule type" value="Genomic_DNA"/>
</dbReference>
<evidence type="ECO:0000313" key="1">
    <source>
        <dbReference type="EMBL" id="MDQ0997111.1"/>
    </source>
</evidence>
<sequence>MTVKLRPHHLLCMLTYVGKGYSQAFTDNYDRVIERLAGGEEIIIGEGPDEICQPLLETTEPHCHNVSVTERDTQALLDVGKLLGRTLQVGDRLEINLSTLEGLRQSFAGGTTRTACVGCEWFELCTTVSADGYDSVKLHIVE</sequence>
<proteinExistence type="predicted"/>
<evidence type="ECO:0008006" key="3">
    <source>
        <dbReference type="Google" id="ProtNLM"/>
    </source>
</evidence>
<dbReference type="RefSeq" id="WP_307280705.1">
    <property type="nucleotide sequence ID" value="NZ_JAUSZT010000003.1"/>
</dbReference>
<keyword evidence="2" id="KW-1185">Reference proteome</keyword>
<gene>
    <name evidence="1" type="ORF">QFZ34_002293</name>
</gene>
<protein>
    <recommendedName>
        <fullName evidence="3">DUF1284 domain-containing protein</fullName>
    </recommendedName>
</protein>
<organism evidence="1 2">
    <name type="scientific">Phyllobacterium ifriqiyense</name>
    <dbReference type="NCBI Taxonomy" id="314238"/>
    <lineage>
        <taxon>Bacteria</taxon>
        <taxon>Pseudomonadati</taxon>
        <taxon>Pseudomonadota</taxon>
        <taxon>Alphaproteobacteria</taxon>
        <taxon>Hyphomicrobiales</taxon>
        <taxon>Phyllobacteriaceae</taxon>
        <taxon>Phyllobacterium</taxon>
    </lineage>
</organism>
<accession>A0ABU0S8N5</accession>
<dbReference type="Pfam" id="PF06935">
    <property type="entry name" value="DUF1284"/>
    <property type="match status" value="1"/>
</dbReference>
<reference evidence="1 2" key="1">
    <citation type="submission" date="2023-07" db="EMBL/GenBank/DDBJ databases">
        <title>Comparative genomics of wheat-associated soil bacteria to identify genetic determinants of phenazine resistance.</title>
        <authorList>
            <person name="Mouncey N."/>
        </authorList>
    </citation>
    <scope>NUCLEOTIDE SEQUENCE [LARGE SCALE GENOMIC DNA]</scope>
    <source>
        <strain evidence="1 2">W4I11</strain>
    </source>
</reference>
<dbReference type="InterPro" id="IPR009702">
    <property type="entry name" value="DUF1284"/>
</dbReference>